<keyword evidence="6" id="KW-1185">Reference proteome</keyword>
<dbReference type="InterPro" id="IPR036390">
    <property type="entry name" value="WH_DNA-bd_sf"/>
</dbReference>
<dbReference type="Pfam" id="PF00126">
    <property type="entry name" value="HTH_1"/>
    <property type="match status" value="1"/>
</dbReference>
<dbReference type="AlphaFoldDB" id="A0A1W6L2G1"/>
<dbReference type="STRING" id="946333.A4W93_00265"/>
<proteinExistence type="inferred from homology"/>
<evidence type="ECO:0000313" key="6">
    <source>
        <dbReference type="Proteomes" id="UP000193427"/>
    </source>
</evidence>
<evidence type="ECO:0000256" key="2">
    <source>
        <dbReference type="ARBA" id="ARBA00023015"/>
    </source>
</evidence>
<dbReference type="SUPFAM" id="SSF46785">
    <property type="entry name" value="Winged helix' DNA-binding domain"/>
    <property type="match status" value="1"/>
</dbReference>
<dbReference type="GO" id="GO:0009089">
    <property type="term" value="P:lysine biosynthetic process via diaminopimelate"/>
    <property type="evidence" value="ECO:0007669"/>
    <property type="project" value="TreeGrafter"/>
</dbReference>
<dbReference type="PANTHER" id="PTHR30427:SF1">
    <property type="entry name" value="TRANSCRIPTIONAL ACTIVATOR PROTEIN LYSR"/>
    <property type="match status" value="1"/>
</dbReference>
<dbReference type="Gene3D" id="1.10.10.10">
    <property type="entry name" value="Winged helix-like DNA-binding domain superfamily/Winged helix DNA-binding domain"/>
    <property type="match status" value="1"/>
</dbReference>
<dbReference type="Proteomes" id="UP000193427">
    <property type="component" value="Chromosome"/>
</dbReference>
<dbReference type="PANTHER" id="PTHR30427">
    <property type="entry name" value="TRANSCRIPTIONAL ACTIVATOR PROTEIN LYSR"/>
    <property type="match status" value="1"/>
</dbReference>
<dbReference type="InterPro" id="IPR000847">
    <property type="entry name" value="LysR_HTH_N"/>
</dbReference>
<dbReference type="RefSeq" id="WP_085748706.1">
    <property type="nucleotide sequence ID" value="NZ_BSPR01000010.1"/>
</dbReference>
<dbReference type="GO" id="GO:0003700">
    <property type="term" value="F:DNA-binding transcription factor activity"/>
    <property type="evidence" value="ECO:0007669"/>
    <property type="project" value="InterPro"/>
</dbReference>
<dbReference type="EMBL" id="CP015118">
    <property type="protein sequence ID" value="ARN18475.1"/>
    <property type="molecule type" value="Genomic_DNA"/>
</dbReference>
<dbReference type="KEGG" id="rgu:A4W93_00265"/>
<comment type="similarity">
    <text evidence="1">Belongs to the LysR transcriptional regulatory family.</text>
</comment>
<dbReference type="InterPro" id="IPR005119">
    <property type="entry name" value="LysR_subst-bd"/>
</dbReference>
<dbReference type="Pfam" id="PF03466">
    <property type="entry name" value="LysR_substrate"/>
    <property type="match status" value="1"/>
</dbReference>
<keyword evidence="3" id="KW-0238">DNA-binding</keyword>
<name>A0A1W6L2G1_9BURK</name>
<keyword evidence="4" id="KW-0804">Transcription</keyword>
<dbReference type="GO" id="GO:0043565">
    <property type="term" value="F:sequence-specific DNA binding"/>
    <property type="evidence" value="ECO:0007669"/>
    <property type="project" value="TreeGrafter"/>
</dbReference>
<sequence length="290" mass="31570">MRLRYIEIFHAVMQAGSVKGAADILHITQPAASRLLQQAEQSVGVMLFERVRGRLVPTREAERLFPEVEQLYQQLDSVRRAAANLGSGSDTVLRLLCVPALSLQFLPSALGKWRRWHDEVRLNFRTLHSAQIADAIVRREAELGFALEPSSHPAVINQVVATGRIVCVGHDVPADGVPVESLAGRPVIDLDAADPIGRQLHALYRTHEVSPDAAVTTHSYHAAIEMAHAGFGWAIVDSWSARYARGLPALSVAPLEPEIPVSVYALRSRDIPTSAAIDDLVANMAAALKV</sequence>
<dbReference type="SUPFAM" id="SSF53850">
    <property type="entry name" value="Periplasmic binding protein-like II"/>
    <property type="match status" value="1"/>
</dbReference>
<dbReference type="InterPro" id="IPR036388">
    <property type="entry name" value="WH-like_DNA-bd_sf"/>
</dbReference>
<evidence type="ECO:0000256" key="4">
    <source>
        <dbReference type="ARBA" id="ARBA00023163"/>
    </source>
</evidence>
<dbReference type="GO" id="GO:0010628">
    <property type="term" value="P:positive regulation of gene expression"/>
    <property type="evidence" value="ECO:0007669"/>
    <property type="project" value="TreeGrafter"/>
</dbReference>
<dbReference type="OrthoDB" id="110033at2"/>
<organism evidence="5 6">
    <name type="scientific">Piscinibacter gummiphilus</name>
    <dbReference type="NCBI Taxonomy" id="946333"/>
    <lineage>
        <taxon>Bacteria</taxon>
        <taxon>Pseudomonadati</taxon>
        <taxon>Pseudomonadota</taxon>
        <taxon>Betaproteobacteria</taxon>
        <taxon>Burkholderiales</taxon>
        <taxon>Sphaerotilaceae</taxon>
        <taxon>Piscinibacter</taxon>
    </lineage>
</organism>
<protein>
    <submittedName>
        <fullName evidence="5">Uncharacterized protein</fullName>
    </submittedName>
</protein>
<keyword evidence="2" id="KW-0805">Transcription regulation</keyword>
<accession>A0A1W6L2G1</accession>
<evidence type="ECO:0000256" key="1">
    <source>
        <dbReference type="ARBA" id="ARBA00009437"/>
    </source>
</evidence>
<evidence type="ECO:0000256" key="3">
    <source>
        <dbReference type="ARBA" id="ARBA00023125"/>
    </source>
</evidence>
<dbReference type="PROSITE" id="PS50931">
    <property type="entry name" value="HTH_LYSR"/>
    <property type="match status" value="1"/>
</dbReference>
<dbReference type="Gene3D" id="3.40.190.290">
    <property type="match status" value="1"/>
</dbReference>
<reference evidence="5 6" key="1">
    <citation type="submission" date="2016-04" db="EMBL/GenBank/DDBJ databases">
        <title>Complete genome sequence of natural rubber-degrading, novel Gram-negative bacterium, Rhizobacter gummiphilus strain NS21.</title>
        <authorList>
            <person name="Tabata M."/>
            <person name="Kasai D."/>
            <person name="Fukuda M."/>
        </authorList>
    </citation>
    <scope>NUCLEOTIDE SEQUENCE [LARGE SCALE GENOMIC DNA]</scope>
    <source>
        <strain evidence="5 6">NS21</strain>
    </source>
</reference>
<evidence type="ECO:0000313" key="5">
    <source>
        <dbReference type="EMBL" id="ARN18475.1"/>
    </source>
</evidence>
<gene>
    <name evidence="5" type="ORF">A4W93_00265</name>
</gene>